<accession>A0A0E9WE95</accession>
<sequence>MLYSTTQTELYTQLQIPRMGKGQKSIILHTPSIYGKDYRNTKNILHAPILGQCYKTHGTVHPKVMTSEPKDNP</sequence>
<name>A0A0E9WE95_ANGAN</name>
<reference evidence="1" key="1">
    <citation type="submission" date="2014-11" db="EMBL/GenBank/DDBJ databases">
        <authorList>
            <person name="Amaro Gonzalez C."/>
        </authorList>
    </citation>
    <scope>NUCLEOTIDE SEQUENCE</scope>
</reference>
<protein>
    <submittedName>
        <fullName evidence="1">Uncharacterized protein</fullName>
    </submittedName>
</protein>
<organism evidence="1">
    <name type="scientific">Anguilla anguilla</name>
    <name type="common">European freshwater eel</name>
    <name type="synonym">Muraena anguilla</name>
    <dbReference type="NCBI Taxonomy" id="7936"/>
    <lineage>
        <taxon>Eukaryota</taxon>
        <taxon>Metazoa</taxon>
        <taxon>Chordata</taxon>
        <taxon>Craniata</taxon>
        <taxon>Vertebrata</taxon>
        <taxon>Euteleostomi</taxon>
        <taxon>Actinopterygii</taxon>
        <taxon>Neopterygii</taxon>
        <taxon>Teleostei</taxon>
        <taxon>Anguilliformes</taxon>
        <taxon>Anguillidae</taxon>
        <taxon>Anguilla</taxon>
    </lineage>
</organism>
<dbReference type="AlphaFoldDB" id="A0A0E9WE95"/>
<reference evidence="1" key="2">
    <citation type="journal article" date="2015" name="Fish Shellfish Immunol.">
        <title>Early steps in the European eel (Anguilla anguilla)-Vibrio vulnificus interaction in the gills: Role of the RtxA13 toxin.</title>
        <authorList>
            <person name="Callol A."/>
            <person name="Pajuelo D."/>
            <person name="Ebbesson L."/>
            <person name="Teles M."/>
            <person name="MacKenzie S."/>
            <person name="Amaro C."/>
        </authorList>
    </citation>
    <scope>NUCLEOTIDE SEQUENCE</scope>
</reference>
<evidence type="ECO:0000313" key="1">
    <source>
        <dbReference type="EMBL" id="JAH88719.1"/>
    </source>
</evidence>
<proteinExistence type="predicted"/>
<dbReference type="EMBL" id="GBXM01019858">
    <property type="protein sequence ID" value="JAH88719.1"/>
    <property type="molecule type" value="Transcribed_RNA"/>
</dbReference>